<evidence type="ECO:0000313" key="6">
    <source>
        <dbReference type="EMBL" id="CAF3962426.1"/>
    </source>
</evidence>
<comment type="caution">
    <text evidence="3">The sequence shown here is derived from an EMBL/GenBank/DDBJ whole genome shotgun (WGS) entry which is preliminary data.</text>
</comment>
<dbReference type="Proteomes" id="UP000663855">
    <property type="component" value="Unassembled WGS sequence"/>
</dbReference>
<reference evidence="3" key="1">
    <citation type="submission" date="2021-02" db="EMBL/GenBank/DDBJ databases">
        <authorList>
            <person name="Nowell W R."/>
        </authorList>
    </citation>
    <scope>NUCLEOTIDE SEQUENCE</scope>
</reference>
<gene>
    <name evidence="5" type="ORF">BYL167_LOCUS9181</name>
    <name evidence="2" type="ORF">CJN711_LOCUS9594</name>
    <name evidence="6" type="ORF">GIL414_LOCUS9700</name>
    <name evidence="3" type="ORF">KQP761_LOCUS3890</name>
    <name evidence="4" type="ORF">MBJ925_LOCUS19947</name>
    <name evidence="7" type="ORF">SMN809_LOCUS24925</name>
</gene>
<protein>
    <submittedName>
        <fullName evidence="3">Uncharacterized protein</fullName>
    </submittedName>
</protein>
<proteinExistence type="predicted"/>
<dbReference type="EMBL" id="CAJOBJ010003352">
    <property type="protein sequence ID" value="CAF3962426.1"/>
    <property type="molecule type" value="Genomic_DNA"/>
</dbReference>
<evidence type="ECO:0000313" key="5">
    <source>
        <dbReference type="EMBL" id="CAF3914839.1"/>
    </source>
</evidence>
<keyword evidence="1" id="KW-0732">Signal</keyword>
<dbReference type="OrthoDB" id="9971443at2759"/>
<evidence type="ECO:0000313" key="8">
    <source>
        <dbReference type="Proteomes" id="UP000663834"/>
    </source>
</evidence>
<dbReference type="Proteomes" id="UP000681720">
    <property type="component" value="Unassembled WGS sequence"/>
</dbReference>
<name>A0A815CIB4_9BILA</name>
<sequence length="214" mass="23135">MPTIFTVIAVLLLTFDSLHGQDVILEKSPVENIKLPPGPMGLTFGKANHLSTFGIDRVGCSALPGSSGPTCNPYTGDTLCSLLRPVLCVKVDNSPRPPYLVLGTGAAMPAYFYAGWNRGHIATTLPVQGFQFANRAAVNAFCTMYFGSGWVVATFHDGKYIAGMNGTTYSASSWALNAALIQTGGWNYYSYGDVRNDTRFWIHIQGQPANCWNP</sequence>
<dbReference type="Proteomes" id="UP000663834">
    <property type="component" value="Unassembled WGS sequence"/>
</dbReference>
<evidence type="ECO:0000313" key="3">
    <source>
        <dbReference type="EMBL" id="CAF1283226.1"/>
    </source>
</evidence>
<dbReference type="EMBL" id="CAJOBI010031131">
    <property type="protein sequence ID" value="CAF4273242.1"/>
    <property type="molecule type" value="Genomic_DNA"/>
</dbReference>
<evidence type="ECO:0000313" key="4">
    <source>
        <dbReference type="EMBL" id="CAF2088746.1"/>
    </source>
</evidence>
<dbReference type="EMBL" id="CAJNOV010003752">
    <property type="protein sequence ID" value="CAF1152418.1"/>
    <property type="molecule type" value="Genomic_DNA"/>
</dbReference>
<evidence type="ECO:0000313" key="7">
    <source>
        <dbReference type="EMBL" id="CAF4273242.1"/>
    </source>
</evidence>
<feature type="signal peptide" evidence="1">
    <location>
        <begin position="1"/>
        <end position="20"/>
    </location>
</feature>
<dbReference type="Proteomes" id="UP000676336">
    <property type="component" value="Unassembled WGS sequence"/>
</dbReference>
<dbReference type="EMBL" id="CAJOBH010002605">
    <property type="protein sequence ID" value="CAF3914839.1"/>
    <property type="molecule type" value="Genomic_DNA"/>
</dbReference>
<dbReference type="Proteomes" id="UP000663824">
    <property type="component" value="Unassembled WGS sequence"/>
</dbReference>
<dbReference type="Proteomes" id="UP000681967">
    <property type="component" value="Unassembled WGS sequence"/>
</dbReference>
<organism evidence="3 8">
    <name type="scientific">Rotaria magnacalcarata</name>
    <dbReference type="NCBI Taxonomy" id="392030"/>
    <lineage>
        <taxon>Eukaryota</taxon>
        <taxon>Metazoa</taxon>
        <taxon>Spiralia</taxon>
        <taxon>Gnathifera</taxon>
        <taxon>Rotifera</taxon>
        <taxon>Eurotatoria</taxon>
        <taxon>Bdelloidea</taxon>
        <taxon>Philodinida</taxon>
        <taxon>Philodinidae</taxon>
        <taxon>Rotaria</taxon>
    </lineage>
</organism>
<dbReference type="EMBL" id="CAJNOW010000576">
    <property type="protein sequence ID" value="CAF1283226.1"/>
    <property type="molecule type" value="Genomic_DNA"/>
</dbReference>
<accession>A0A815CIB4</accession>
<evidence type="ECO:0000313" key="2">
    <source>
        <dbReference type="EMBL" id="CAF1152418.1"/>
    </source>
</evidence>
<dbReference type="EMBL" id="CAJNRE010010201">
    <property type="protein sequence ID" value="CAF2088746.1"/>
    <property type="molecule type" value="Genomic_DNA"/>
</dbReference>
<evidence type="ECO:0000256" key="1">
    <source>
        <dbReference type="SAM" id="SignalP"/>
    </source>
</evidence>
<dbReference type="AlphaFoldDB" id="A0A815CIB4"/>
<feature type="chain" id="PRO_5036411398" evidence="1">
    <location>
        <begin position="21"/>
        <end position="214"/>
    </location>
</feature>